<reference evidence="1 2" key="1">
    <citation type="submission" date="2018-01" db="EMBL/GenBank/DDBJ databases">
        <title>Co-occurrence of chitin degradation, pigmentation and bioactivity in marine Pseudoalteromonas.</title>
        <authorList>
            <person name="Paulsen S."/>
            <person name="Gram L."/>
            <person name="Machado H."/>
        </authorList>
    </citation>
    <scope>NUCLEOTIDE SEQUENCE [LARGE SCALE GENOMIC DNA]</scope>
    <source>
        <strain evidence="1 2">S1946</strain>
    </source>
</reference>
<dbReference type="EMBL" id="PPUZ01000044">
    <property type="protein sequence ID" value="RZM77488.1"/>
    <property type="molecule type" value="Genomic_DNA"/>
</dbReference>
<evidence type="ECO:0000313" key="2">
    <source>
        <dbReference type="Proteomes" id="UP000292345"/>
    </source>
</evidence>
<organism evidence="1 2">
    <name type="scientific">Pseudoalteromonas rubra</name>
    <dbReference type="NCBI Taxonomy" id="43658"/>
    <lineage>
        <taxon>Bacteria</taxon>
        <taxon>Pseudomonadati</taxon>
        <taxon>Pseudomonadota</taxon>
        <taxon>Gammaproteobacteria</taxon>
        <taxon>Alteromonadales</taxon>
        <taxon>Pseudoalteromonadaceae</taxon>
        <taxon>Pseudoalteromonas</taxon>
    </lineage>
</organism>
<dbReference type="Proteomes" id="UP000292345">
    <property type="component" value="Unassembled WGS sequence"/>
</dbReference>
<protein>
    <submittedName>
        <fullName evidence="1">Uncharacterized protein</fullName>
    </submittedName>
</protein>
<evidence type="ECO:0000313" key="1">
    <source>
        <dbReference type="EMBL" id="RZM77488.1"/>
    </source>
</evidence>
<dbReference type="AlphaFoldDB" id="A0A4Q7E5P2"/>
<proteinExistence type="predicted"/>
<accession>A0A4Q7E5P2</accession>
<gene>
    <name evidence="1" type="ORF">C3B51_16270</name>
</gene>
<name>A0A4Q7E5P2_9GAMM</name>
<comment type="caution">
    <text evidence="1">The sequence shown here is derived from an EMBL/GenBank/DDBJ whole genome shotgun (WGS) entry which is preliminary data.</text>
</comment>
<dbReference type="RefSeq" id="WP_130245740.1">
    <property type="nucleotide sequence ID" value="NZ_PPUZ01000044.1"/>
</dbReference>
<sequence length="61" mass="6524">MTVLYVDAVHITGFLNSLPVVPGSLASDDSVVCKCGAHNWLSEWPASSSRLAGRDDGKYET</sequence>